<sequence length="95" mass="10830">MNMTFVGGIKEDTGEYHLQDYFEQYGETEVTEIRTDRGSGQMRSFALITIEDHDSVDKTVIQKNHSVNGHNSELAYKAQDLSTLYYITVYQTPSA</sequence>
<dbReference type="SUPFAM" id="SSF54928">
    <property type="entry name" value="RNA-binding domain, RBD"/>
    <property type="match status" value="1"/>
</dbReference>
<protein>
    <recommendedName>
        <fullName evidence="3">RRM domain-containing protein</fullName>
    </recommendedName>
</protein>
<dbReference type="Gene3D" id="3.30.70.330">
    <property type="match status" value="1"/>
</dbReference>
<evidence type="ECO:0000256" key="2">
    <source>
        <dbReference type="PROSITE-ProRule" id="PRU00176"/>
    </source>
</evidence>
<dbReference type="InterPro" id="IPR012677">
    <property type="entry name" value="Nucleotide-bd_a/b_plait_sf"/>
</dbReference>
<dbReference type="SMART" id="SM00360">
    <property type="entry name" value="RRM"/>
    <property type="match status" value="1"/>
</dbReference>
<dbReference type="GO" id="GO:0000398">
    <property type="term" value="P:mRNA splicing, via spliceosome"/>
    <property type="evidence" value="ECO:0007669"/>
    <property type="project" value="TreeGrafter"/>
</dbReference>
<dbReference type="PROSITE" id="PS50102">
    <property type="entry name" value="RRM"/>
    <property type="match status" value="1"/>
</dbReference>
<dbReference type="InterPro" id="IPR000504">
    <property type="entry name" value="RRM_dom"/>
</dbReference>
<dbReference type="GO" id="GO:0003730">
    <property type="term" value="F:mRNA 3'-UTR binding"/>
    <property type="evidence" value="ECO:0007669"/>
    <property type="project" value="TreeGrafter"/>
</dbReference>
<dbReference type="EMBL" id="LZPO01057484">
    <property type="protein sequence ID" value="OBS71458.1"/>
    <property type="molecule type" value="Genomic_DNA"/>
</dbReference>
<dbReference type="OrthoDB" id="4207594at2759"/>
<name>A0A1A6GYQ0_NEOLE</name>
<dbReference type="PANTHER" id="PTHR48026">
    <property type="entry name" value="HOMOLOGOUS TO DROSOPHILA SQD (SQUID) PROTEIN"/>
    <property type="match status" value="1"/>
</dbReference>
<keyword evidence="1 2" id="KW-0694">RNA-binding</keyword>
<dbReference type="STRING" id="56216.A0A1A6GYQ0"/>
<organism evidence="4 5">
    <name type="scientific">Neotoma lepida</name>
    <name type="common">Desert woodrat</name>
    <dbReference type="NCBI Taxonomy" id="56216"/>
    <lineage>
        <taxon>Eukaryota</taxon>
        <taxon>Metazoa</taxon>
        <taxon>Chordata</taxon>
        <taxon>Craniata</taxon>
        <taxon>Vertebrata</taxon>
        <taxon>Euteleostomi</taxon>
        <taxon>Mammalia</taxon>
        <taxon>Eutheria</taxon>
        <taxon>Euarchontoglires</taxon>
        <taxon>Glires</taxon>
        <taxon>Rodentia</taxon>
        <taxon>Myomorpha</taxon>
        <taxon>Muroidea</taxon>
        <taxon>Cricetidae</taxon>
        <taxon>Neotominae</taxon>
        <taxon>Neotoma</taxon>
    </lineage>
</organism>
<dbReference type="Pfam" id="PF00076">
    <property type="entry name" value="RRM_1"/>
    <property type="match status" value="1"/>
</dbReference>
<evidence type="ECO:0000259" key="3">
    <source>
        <dbReference type="PROSITE" id="PS50102"/>
    </source>
</evidence>
<dbReference type="AlphaFoldDB" id="A0A1A6GYQ0"/>
<feature type="domain" description="RRM" evidence="3">
    <location>
        <begin position="2"/>
        <end position="69"/>
    </location>
</feature>
<evidence type="ECO:0000313" key="5">
    <source>
        <dbReference type="Proteomes" id="UP000092124"/>
    </source>
</evidence>
<dbReference type="PANTHER" id="PTHR48026:SF2">
    <property type="entry name" value="HETEROGENEOUS NUCLEAR RIBONUCLEOPROTEIN A1-RELATED"/>
    <property type="match status" value="1"/>
</dbReference>
<evidence type="ECO:0000256" key="1">
    <source>
        <dbReference type="ARBA" id="ARBA00022884"/>
    </source>
</evidence>
<dbReference type="InterPro" id="IPR035979">
    <property type="entry name" value="RBD_domain_sf"/>
</dbReference>
<keyword evidence="5" id="KW-1185">Reference proteome</keyword>
<comment type="caution">
    <text evidence="4">The sequence shown here is derived from an EMBL/GenBank/DDBJ whole genome shotgun (WGS) entry which is preliminary data.</text>
</comment>
<reference evidence="4 5" key="1">
    <citation type="submission" date="2016-06" db="EMBL/GenBank/DDBJ databases">
        <title>The Draft Genome Sequence and Annotation of the Desert Woodrat Neotoma lepida.</title>
        <authorList>
            <person name="Campbell M."/>
            <person name="Oakeson K.F."/>
            <person name="Yandell M."/>
            <person name="Halpert J.R."/>
            <person name="Dearing D."/>
        </authorList>
    </citation>
    <scope>NUCLEOTIDE SEQUENCE [LARGE SCALE GENOMIC DNA]</scope>
    <source>
        <strain evidence="4">417</strain>
        <tissue evidence="4">Liver</tissue>
    </source>
</reference>
<accession>A0A1A6GYQ0</accession>
<evidence type="ECO:0000313" key="4">
    <source>
        <dbReference type="EMBL" id="OBS71458.1"/>
    </source>
</evidence>
<gene>
    <name evidence="4" type="ORF">A6R68_00035</name>
</gene>
<dbReference type="Proteomes" id="UP000092124">
    <property type="component" value="Unassembled WGS sequence"/>
</dbReference>
<proteinExistence type="predicted"/>
<dbReference type="GO" id="GO:0071013">
    <property type="term" value="C:catalytic step 2 spliceosome"/>
    <property type="evidence" value="ECO:0007669"/>
    <property type="project" value="TreeGrafter"/>
</dbReference>